<dbReference type="SMART" id="SM00398">
    <property type="entry name" value="HMG"/>
    <property type="match status" value="1"/>
</dbReference>
<dbReference type="GO" id="GO:0000976">
    <property type="term" value="F:transcription cis-regulatory region binding"/>
    <property type="evidence" value="ECO:0007669"/>
    <property type="project" value="TreeGrafter"/>
</dbReference>
<dbReference type="CDD" id="cd23645">
    <property type="entry name" value="HFD_Dpb3-like"/>
    <property type="match status" value="1"/>
</dbReference>
<dbReference type="PANTHER" id="PTHR10252">
    <property type="entry name" value="HISTONE-LIKE TRANSCRIPTION FACTOR CCAAT-RELATED"/>
    <property type="match status" value="1"/>
</dbReference>
<evidence type="ECO:0000256" key="3">
    <source>
        <dbReference type="PROSITE-ProRule" id="PRU00267"/>
    </source>
</evidence>
<evidence type="ECO:0000313" key="7">
    <source>
        <dbReference type="Proteomes" id="UP000001876"/>
    </source>
</evidence>
<dbReference type="GO" id="GO:0006355">
    <property type="term" value="P:regulation of DNA-templated transcription"/>
    <property type="evidence" value="ECO:0007669"/>
    <property type="project" value="TreeGrafter"/>
</dbReference>
<evidence type="ECO:0000256" key="4">
    <source>
        <dbReference type="SAM" id="MobiDB-lite"/>
    </source>
</evidence>
<feature type="compositionally biased region" description="Acidic residues" evidence="4">
    <location>
        <begin position="80"/>
        <end position="93"/>
    </location>
</feature>
<dbReference type="PROSITE" id="PS50118">
    <property type="entry name" value="HMG_BOX_2"/>
    <property type="match status" value="1"/>
</dbReference>
<dbReference type="Pfam" id="PF09011">
    <property type="entry name" value="HMG_box_2"/>
    <property type="match status" value="1"/>
</dbReference>
<dbReference type="STRING" id="564608.C1MWR7"/>
<evidence type="ECO:0000259" key="5">
    <source>
        <dbReference type="PROSITE" id="PS50118"/>
    </source>
</evidence>
<dbReference type="OrthoDB" id="498726at2759"/>
<dbReference type="GeneID" id="9685142"/>
<protein>
    <submittedName>
        <fullName evidence="6">Predicted protein</fullName>
    </submittedName>
</protein>
<dbReference type="Gene3D" id="1.10.20.10">
    <property type="entry name" value="Histone, subunit A"/>
    <property type="match status" value="1"/>
</dbReference>
<dbReference type="PANTHER" id="PTHR10252:SF54">
    <property type="entry name" value="CHROMATIN ACCESSIBILITY COMPLEX PROTEIN 1"/>
    <property type="match status" value="1"/>
</dbReference>
<keyword evidence="3" id="KW-0238">DNA-binding</keyword>
<dbReference type="InterPro" id="IPR009072">
    <property type="entry name" value="Histone-fold"/>
</dbReference>
<dbReference type="SUPFAM" id="SSF47095">
    <property type="entry name" value="HMG-box"/>
    <property type="match status" value="1"/>
</dbReference>
<dbReference type="AlphaFoldDB" id="C1MWR7"/>
<comment type="subcellular location">
    <subcellularLocation>
        <location evidence="1">Nucleus</location>
    </subcellularLocation>
</comment>
<evidence type="ECO:0000256" key="1">
    <source>
        <dbReference type="ARBA" id="ARBA00004123"/>
    </source>
</evidence>
<reference evidence="6 7" key="1">
    <citation type="journal article" date="2009" name="Science">
        <title>Green evolution and dynamic adaptations revealed by genomes of the marine picoeukaryotes Micromonas.</title>
        <authorList>
            <person name="Worden A.Z."/>
            <person name="Lee J.H."/>
            <person name="Mock T."/>
            <person name="Rouze P."/>
            <person name="Simmons M.P."/>
            <person name="Aerts A.L."/>
            <person name="Allen A.E."/>
            <person name="Cuvelier M.L."/>
            <person name="Derelle E."/>
            <person name="Everett M.V."/>
            <person name="Foulon E."/>
            <person name="Grimwood J."/>
            <person name="Gundlach H."/>
            <person name="Henrissat B."/>
            <person name="Napoli C."/>
            <person name="McDonald S.M."/>
            <person name="Parker M.S."/>
            <person name="Rombauts S."/>
            <person name="Salamov A."/>
            <person name="Von Dassow P."/>
            <person name="Badger J.H."/>
            <person name="Coutinho P.M."/>
            <person name="Demir E."/>
            <person name="Dubchak I."/>
            <person name="Gentemann C."/>
            <person name="Eikrem W."/>
            <person name="Gready J.E."/>
            <person name="John U."/>
            <person name="Lanier W."/>
            <person name="Lindquist E.A."/>
            <person name="Lucas S."/>
            <person name="Mayer K.F."/>
            <person name="Moreau H."/>
            <person name="Not F."/>
            <person name="Otillar R."/>
            <person name="Panaud O."/>
            <person name="Pangilinan J."/>
            <person name="Paulsen I."/>
            <person name="Piegu B."/>
            <person name="Poliakov A."/>
            <person name="Robbens S."/>
            <person name="Schmutz J."/>
            <person name="Toulza E."/>
            <person name="Wyss T."/>
            <person name="Zelensky A."/>
            <person name="Zhou K."/>
            <person name="Armbrust E.V."/>
            <person name="Bhattacharya D."/>
            <person name="Goodenough U.W."/>
            <person name="Van de Peer Y."/>
            <person name="Grigoriev I.V."/>
        </authorList>
    </citation>
    <scope>NUCLEOTIDE SEQUENCE [LARGE SCALE GENOMIC DNA]</scope>
    <source>
        <strain evidence="6 7">CCMP1545</strain>
    </source>
</reference>
<dbReference type="OMA" id="TRTITHF"/>
<accession>C1MWR7</accession>
<dbReference type="Proteomes" id="UP000001876">
    <property type="component" value="Unassembled WGS sequence"/>
</dbReference>
<dbReference type="Pfam" id="PF00808">
    <property type="entry name" value="CBFD_NFYB_HMF"/>
    <property type="match status" value="1"/>
</dbReference>
<feature type="DNA-binding region" description="HMG box" evidence="3">
    <location>
        <begin position="6"/>
        <end position="64"/>
    </location>
</feature>
<dbReference type="InterPro" id="IPR003958">
    <property type="entry name" value="CBFA_NFYB_domain"/>
</dbReference>
<name>C1MWR7_MICPC</name>
<feature type="compositionally biased region" description="Basic and acidic residues" evidence="4">
    <location>
        <begin position="169"/>
        <end position="179"/>
    </location>
</feature>
<dbReference type="InterPro" id="IPR036910">
    <property type="entry name" value="HMG_box_dom_sf"/>
</dbReference>
<dbReference type="RefSeq" id="XP_003059971.1">
    <property type="nucleotide sequence ID" value="XM_003059925.1"/>
</dbReference>
<keyword evidence="2 3" id="KW-0539">Nucleus</keyword>
<dbReference type="SUPFAM" id="SSF47113">
    <property type="entry name" value="Histone-fold"/>
    <property type="match status" value="1"/>
</dbReference>
<dbReference type="eggNOG" id="KOG1657">
    <property type="taxonomic scope" value="Eukaryota"/>
</dbReference>
<dbReference type="EMBL" id="GG663741">
    <property type="protein sequence ID" value="EEH55923.1"/>
    <property type="molecule type" value="Genomic_DNA"/>
</dbReference>
<feature type="region of interest" description="Disordered" evidence="4">
    <location>
        <begin position="72"/>
        <end position="93"/>
    </location>
</feature>
<dbReference type="KEGG" id="mpp:MICPUCDRAFT_40449"/>
<feature type="compositionally biased region" description="Low complexity" evidence="4">
    <location>
        <begin position="206"/>
        <end position="218"/>
    </location>
</feature>
<evidence type="ECO:0000256" key="2">
    <source>
        <dbReference type="ARBA" id="ARBA00023242"/>
    </source>
</evidence>
<keyword evidence="7" id="KW-1185">Reference proteome</keyword>
<sequence>MAGGKQKGKIAPYLVYANEVREDVKRALVDAGAVKPTMGEIAKAVGVRWKTLSDAQKATYKEKADAINAETAATRAADAEGGEAGEDGDDEDGEEEIVTLPLARVKRIMKCDKEVKTAAVDAAKVVSKATELFLESLTEGAFLGMKAGKRKTVKYDDLEGFVMRKPRLEFLHDHDKENKEDGDEDGGPPEAPSGARQVTEFFTKKAATPAAATDAAAADGDDGDDA</sequence>
<organism evidence="7">
    <name type="scientific">Micromonas pusilla (strain CCMP1545)</name>
    <name type="common">Picoplanktonic green alga</name>
    <dbReference type="NCBI Taxonomy" id="564608"/>
    <lineage>
        <taxon>Eukaryota</taxon>
        <taxon>Viridiplantae</taxon>
        <taxon>Chlorophyta</taxon>
        <taxon>Mamiellophyceae</taxon>
        <taxon>Mamiellales</taxon>
        <taxon>Mamiellaceae</taxon>
        <taxon>Micromonas</taxon>
    </lineage>
</organism>
<evidence type="ECO:0000313" key="6">
    <source>
        <dbReference type="EMBL" id="EEH55923.1"/>
    </source>
</evidence>
<feature type="domain" description="HMG box" evidence="5">
    <location>
        <begin position="6"/>
        <end position="64"/>
    </location>
</feature>
<dbReference type="GO" id="GO:0005634">
    <property type="term" value="C:nucleus"/>
    <property type="evidence" value="ECO:0007669"/>
    <property type="project" value="UniProtKB-SubCell"/>
</dbReference>
<proteinExistence type="predicted"/>
<dbReference type="Gene3D" id="1.10.30.10">
    <property type="entry name" value="High mobility group box domain"/>
    <property type="match status" value="1"/>
</dbReference>
<dbReference type="GO" id="GO:0046982">
    <property type="term" value="F:protein heterodimerization activity"/>
    <property type="evidence" value="ECO:0007669"/>
    <property type="project" value="InterPro"/>
</dbReference>
<dbReference type="InterPro" id="IPR050568">
    <property type="entry name" value="Transcr_DNA_Rep_Reg"/>
</dbReference>
<feature type="region of interest" description="Disordered" evidence="4">
    <location>
        <begin position="169"/>
        <end position="226"/>
    </location>
</feature>
<gene>
    <name evidence="6" type="ORF">MICPUCDRAFT_40449</name>
</gene>
<dbReference type="InterPro" id="IPR009071">
    <property type="entry name" value="HMG_box_dom"/>
</dbReference>